<sequence length="63" mass="7224">MYTPRASISQDCVIRIKLSVIVNIESKQDILPVLLLMVDYSGKHARSTRITSHLREEDVTNIR</sequence>
<keyword evidence="2" id="KW-1185">Reference proteome</keyword>
<evidence type="ECO:0000313" key="2">
    <source>
        <dbReference type="Proteomes" id="UP000316621"/>
    </source>
</evidence>
<evidence type="ECO:0000313" key="1">
    <source>
        <dbReference type="EMBL" id="RZC60261.1"/>
    </source>
</evidence>
<organism evidence="1 2">
    <name type="scientific">Papaver somniferum</name>
    <name type="common">Opium poppy</name>
    <dbReference type="NCBI Taxonomy" id="3469"/>
    <lineage>
        <taxon>Eukaryota</taxon>
        <taxon>Viridiplantae</taxon>
        <taxon>Streptophyta</taxon>
        <taxon>Embryophyta</taxon>
        <taxon>Tracheophyta</taxon>
        <taxon>Spermatophyta</taxon>
        <taxon>Magnoliopsida</taxon>
        <taxon>Ranunculales</taxon>
        <taxon>Papaveraceae</taxon>
        <taxon>Papaveroideae</taxon>
        <taxon>Papaver</taxon>
    </lineage>
</organism>
<name>A0A4Y7JJY0_PAPSO</name>
<gene>
    <name evidence="1" type="ORF">C5167_022026</name>
</gene>
<dbReference type="AlphaFoldDB" id="A0A4Y7JJY0"/>
<dbReference type="Gramene" id="RZC60261">
    <property type="protein sequence ID" value="RZC60261"/>
    <property type="gene ID" value="C5167_022026"/>
</dbReference>
<dbReference type="EMBL" id="CM010719">
    <property type="protein sequence ID" value="RZC60261.1"/>
    <property type="molecule type" value="Genomic_DNA"/>
</dbReference>
<dbReference type="Proteomes" id="UP000316621">
    <property type="component" value="Chromosome 5"/>
</dbReference>
<proteinExistence type="predicted"/>
<protein>
    <submittedName>
        <fullName evidence="1">Uncharacterized protein</fullName>
    </submittedName>
</protein>
<reference evidence="1 2" key="1">
    <citation type="journal article" date="2018" name="Science">
        <title>The opium poppy genome and morphinan production.</title>
        <authorList>
            <person name="Guo L."/>
            <person name="Winzer T."/>
            <person name="Yang X."/>
            <person name="Li Y."/>
            <person name="Ning Z."/>
            <person name="He Z."/>
            <person name="Teodor R."/>
            <person name="Lu Y."/>
            <person name="Bowser T.A."/>
            <person name="Graham I.A."/>
            <person name="Ye K."/>
        </authorList>
    </citation>
    <scope>NUCLEOTIDE SEQUENCE [LARGE SCALE GENOMIC DNA]</scope>
    <source>
        <strain evidence="2">cv. HN1</strain>
        <tissue evidence="1">Leaves</tissue>
    </source>
</reference>
<accession>A0A4Y7JJY0</accession>